<gene>
    <name evidence="1" type="ORF">GKE73_13555</name>
</gene>
<protein>
    <submittedName>
        <fullName evidence="1">Uncharacterized protein</fullName>
    </submittedName>
</protein>
<evidence type="ECO:0000313" key="2">
    <source>
        <dbReference type="Proteomes" id="UP000446658"/>
    </source>
</evidence>
<accession>A0A844GB24</accession>
<sequence>MAGSSQRERVELLQVHKNAGTEYPVGHELVVSSSTAALAVPPQHRQATLTKATVTPTTEHEA</sequence>
<dbReference type="AlphaFoldDB" id="A0A844GB24"/>
<comment type="caution">
    <text evidence="1">The sequence shown here is derived from an EMBL/GenBank/DDBJ whole genome shotgun (WGS) entry which is preliminary data.</text>
</comment>
<organism evidence="1 2">
    <name type="scientific">Paludibacterium denitrificans</name>
    <dbReference type="NCBI Taxonomy" id="2675226"/>
    <lineage>
        <taxon>Bacteria</taxon>
        <taxon>Pseudomonadati</taxon>
        <taxon>Pseudomonadota</taxon>
        <taxon>Betaproteobacteria</taxon>
        <taxon>Neisseriales</taxon>
        <taxon>Chromobacteriaceae</taxon>
        <taxon>Paludibacterium</taxon>
    </lineage>
</organism>
<dbReference type="RefSeq" id="WP_230370762.1">
    <property type="nucleotide sequence ID" value="NZ_WLYX01000001.1"/>
</dbReference>
<dbReference type="Proteomes" id="UP000446658">
    <property type="component" value="Unassembled WGS sequence"/>
</dbReference>
<dbReference type="EMBL" id="WLYX01000001">
    <property type="protein sequence ID" value="MTD33686.1"/>
    <property type="molecule type" value="Genomic_DNA"/>
</dbReference>
<keyword evidence="2" id="KW-1185">Reference proteome</keyword>
<reference evidence="1 2" key="1">
    <citation type="submission" date="2019-11" db="EMBL/GenBank/DDBJ databases">
        <title>Draft genome sequence of Paludibacterium sp. dN18-1.</title>
        <authorList>
            <person name="Im W.-T."/>
        </authorList>
    </citation>
    <scope>NUCLEOTIDE SEQUENCE [LARGE SCALE GENOMIC DNA]</scope>
    <source>
        <strain evidence="2">dN 18-1</strain>
    </source>
</reference>
<proteinExistence type="predicted"/>
<evidence type="ECO:0000313" key="1">
    <source>
        <dbReference type="EMBL" id="MTD33686.1"/>
    </source>
</evidence>
<name>A0A844GB24_9NEIS</name>